<proteinExistence type="predicted"/>
<evidence type="ECO:0000256" key="2">
    <source>
        <dbReference type="SAM" id="SignalP"/>
    </source>
</evidence>
<keyword evidence="2" id="KW-0732">Signal</keyword>
<dbReference type="PANTHER" id="PTHR42060">
    <property type="entry name" value="NHL REPEAT-CONTAINING PROTEIN-RELATED"/>
    <property type="match status" value="1"/>
</dbReference>
<dbReference type="OrthoDB" id="5233393at2759"/>
<sequence length="547" mass="59450">MTLRLQLLGLAALLLSPASSAPTTGCDWRNASEVTSLQSVPGARSLENIAVRENGNLLVTSTASPTLFDLSPEAKHAPVPVVTIDGVNSLLGITELGEKDVFYVLGSNLTSTENSNGLWKVDLRNFRTSRNGTVLQPAVLSLVTLVPSALQLNGMARLAKNDTQNLLISDSGRGTVLRLNVNTKLVETVLAEPEMAPVSSNSSIGVAVNGVRIRGNKLYFPLRSSGAAGSPAAVRTGDRGEGGEQVLGDVLTRMKDLVDDKPIAKSKAATRSRYTVAQRNLYNIRDKLGRPVYYLCILASSVKALHQYDRTGFQDALEKWAEETNFPIAFAQKVQCAVEEFLASPATNTTARILKHRRGTDDSERQCFIPEHQKTLKRPRIAEEKEDPAQPDVPASSQYNAQEGHFIWINDQPPFATLQKTGPQSSPIQPHSMSAAVVTPKTFADPIIGNAPDLAYHAAITEDCDKVDEDVPSFNISSDHCPYVVLQNDGMILSHAYQVSRLDAMRALLAPDIVEDEIRVTIPTIEGARPFLTFYCSPETALRLTAR</sequence>
<evidence type="ECO:0000313" key="3">
    <source>
        <dbReference type="EMBL" id="KXH64488.1"/>
    </source>
</evidence>
<dbReference type="InterPro" id="IPR052998">
    <property type="entry name" value="Hetero-Diels-Alderase-like"/>
</dbReference>
<dbReference type="EMBL" id="JEMN01000081">
    <property type="protein sequence ID" value="KXH64488.1"/>
    <property type="molecule type" value="Genomic_DNA"/>
</dbReference>
<feature type="region of interest" description="Disordered" evidence="1">
    <location>
        <begin position="371"/>
        <end position="397"/>
    </location>
</feature>
<name>A0A135UVQ6_9PEZI</name>
<comment type="caution">
    <text evidence="3">The sequence shown here is derived from an EMBL/GenBank/DDBJ whole genome shotgun (WGS) entry which is preliminary data.</text>
</comment>
<reference evidence="3 4" key="1">
    <citation type="submission" date="2014-02" db="EMBL/GenBank/DDBJ databases">
        <title>The genome sequence of Colletotrichum nymphaeae SA-01.</title>
        <authorList>
            <person name="Baroncelli R."/>
            <person name="Thon M.R."/>
        </authorList>
    </citation>
    <scope>NUCLEOTIDE SEQUENCE [LARGE SCALE GENOMIC DNA]</scope>
    <source>
        <strain evidence="3 4">SA-01</strain>
    </source>
</reference>
<dbReference type="PANTHER" id="PTHR42060:SF1">
    <property type="entry name" value="NHL REPEAT-CONTAINING PROTEIN"/>
    <property type="match status" value="1"/>
</dbReference>
<dbReference type="SUPFAM" id="SSF63829">
    <property type="entry name" value="Calcium-dependent phosphotriesterase"/>
    <property type="match status" value="1"/>
</dbReference>
<feature type="chain" id="PRO_5007805288" evidence="2">
    <location>
        <begin position="21"/>
        <end position="547"/>
    </location>
</feature>
<protein>
    <submittedName>
        <fullName evidence="3">Uncharacterized protein</fullName>
    </submittedName>
</protein>
<gene>
    <name evidence="3" type="ORF">CNYM01_13988</name>
</gene>
<feature type="signal peptide" evidence="2">
    <location>
        <begin position="1"/>
        <end position="20"/>
    </location>
</feature>
<dbReference type="Gene3D" id="2.120.10.30">
    <property type="entry name" value="TolB, C-terminal domain"/>
    <property type="match status" value="1"/>
</dbReference>
<keyword evidence="4" id="KW-1185">Reference proteome</keyword>
<organism evidence="3 4">
    <name type="scientific">Colletotrichum nymphaeae SA-01</name>
    <dbReference type="NCBI Taxonomy" id="1460502"/>
    <lineage>
        <taxon>Eukaryota</taxon>
        <taxon>Fungi</taxon>
        <taxon>Dikarya</taxon>
        <taxon>Ascomycota</taxon>
        <taxon>Pezizomycotina</taxon>
        <taxon>Sordariomycetes</taxon>
        <taxon>Hypocreomycetidae</taxon>
        <taxon>Glomerellales</taxon>
        <taxon>Glomerellaceae</taxon>
        <taxon>Colletotrichum</taxon>
        <taxon>Colletotrichum acutatum species complex</taxon>
    </lineage>
</organism>
<accession>A0A135UVQ6</accession>
<dbReference type="InterPro" id="IPR011042">
    <property type="entry name" value="6-blade_b-propeller_TolB-like"/>
</dbReference>
<dbReference type="Proteomes" id="UP000070054">
    <property type="component" value="Unassembled WGS sequence"/>
</dbReference>
<evidence type="ECO:0000313" key="4">
    <source>
        <dbReference type="Proteomes" id="UP000070054"/>
    </source>
</evidence>
<dbReference type="AlphaFoldDB" id="A0A135UVQ6"/>
<evidence type="ECO:0000256" key="1">
    <source>
        <dbReference type="SAM" id="MobiDB-lite"/>
    </source>
</evidence>